<feature type="compositionally biased region" description="Polar residues" evidence="3">
    <location>
        <begin position="16"/>
        <end position="25"/>
    </location>
</feature>
<evidence type="ECO:0000313" key="5">
    <source>
        <dbReference type="EnsemblPlants" id="EMT25770"/>
    </source>
</evidence>
<organism evidence="5">
    <name type="scientific">Aegilops tauschii</name>
    <name type="common">Tausch's goatgrass</name>
    <name type="synonym">Aegilops squarrosa</name>
    <dbReference type="NCBI Taxonomy" id="37682"/>
    <lineage>
        <taxon>Eukaryota</taxon>
        <taxon>Viridiplantae</taxon>
        <taxon>Streptophyta</taxon>
        <taxon>Embryophyta</taxon>
        <taxon>Tracheophyta</taxon>
        <taxon>Spermatophyta</taxon>
        <taxon>Magnoliopsida</taxon>
        <taxon>Liliopsida</taxon>
        <taxon>Poales</taxon>
        <taxon>Poaceae</taxon>
        <taxon>BOP clade</taxon>
        <taxon>Pooideae</taxon>
        <taxon>Triticodae</taxon>
        <taxon>Triticeae</taxon>
        <taxon>Triticinae</taxon>
        <taxon>Aegilops</taxon>
    </lineage>
</organism>
<feature type="region of interest" description="Disordered" evidence="3">
    <location>
        <begin position="1"/>
        <end position="28"/>
    </location>
</feature>
<evidence type="ECO:0000256" key="1">
    <source>
        <dbReference type="ARBA" id="ARBA00005771"/>
    </source>
</evidence>
<comment type="similarity">
    <text evidence="1">Belongs to the sulfotransferase 1 family.</text>
</comment>
<dbReference type="AlphaFoldDB" id="M8BLD5"/>
<evidence type="ECO:0000259" key="4">
    <source>
        <dbReference type="Pfam" id="PF00685"/>
    </source>
</evidence>
<evidence type="ECO:0000256" key="2">
    <source>
        <dbReference type="ARBA" id="ARBA00022679"/>
    </source>
</evidence>
<keyword evidence="2" id="KW-0808">Transferase</keyword>
<dbReference type="PANTHER" id="PTHR11783">
    <property type="entry name" value="SULFOTRANSFERASE SULT"/>
    <property type="match status" value="1"/>
</dbReference>
<accession>M8BLD5</accession>
<name>M8BLD5_AEGTA</name>
<sequence>MSAQPAIAPSMISDPESASTESSTIQEEDVLPPKDFVAALPVREGWSGSLVQYKNYWFRPRLLERILLVKQAFVPRADDIILATQPKCGTTWLKALAFTITNRSRYGFSDHPLLTRHPQHVVPFIEIPVAGPNHTDIHTLPSPRLLATHMPMSLLPPDTRSVGCRVVYLCRDPKDALVSRLHFENKVLQGTNLSMDSAFSMFCQGFSPYGPFWDHCLEYWRESVARPDNVLFLKYEEIKSDPVHAVRKLAKFLGVPLTKDEESSGVAQEVVRLCSFEMLTSLQIRWSPHPYLTHCVHLSPPTSQYCSRNYWIGLVRRAAATTIPQAPAFQVGMELNGPSRILCMPLVHARSPPVGVSCGQEKAMRGHLERILLVNQAFVPRADNIILATQPKCGTTWLKALAFTISNRSRYSFRDHPLLTHHPQHLVPFIQIPGAGTGHIDIDSFGFPRLLATHTPMSLLPPGMRSLGCRVVYLCRDPKDALVSRLHFENKGFPGTDLSMDRSFSMFCKGFSPCGPFWNHCLEYWRESMARPDSVLFLKYEEIKSDPAQVVRKLAKFLGIPLTEEEERSGVAQEVVRLCSFEALTSLQVNQVGRVHLGHNIVMSNSVFYRKGEVGDWVNHMSQEMGEELDRIVQHELEGSGLVF</sequence>
<dbReference type="Gene3D" id="3.40.50.300">
    <property type="entry name" value="P-loop containing nucleotide triphosphate hydrolases"/>
    <property type="match status" value="2"/>
</dbReference>
<dbReference type="Pfam" id="PF00685">
    <property type="entry name" value="Sulfotransfer_1"/>
    <property type="match status" value="2"/>
</dbReference>
<dbReference type="ExpressionAtlas" id="M8BLD5">
    <property type="expression patterns" value="baseline"/>
</dbReference>
<feature type="domain" description="Sulfotransferase" evidence="4">
    <location>
        <begin position="383"/>
        <end position="641"/>
    </location>
</feature>
<proteinExistence type="inferred from homology"/>
<dbReference type="InterPro" id="IPR027417">
    <property type="entry name" value="P-loop_NTPase"/>
</dbReference>
<protein>
    <submittedName>
        <fullName evidence="5">Sulfotransferase 16</fullName>
    </submittedName>
</protein>
<dbReference type="SUPFAM" id="SSF52540">
    <property type="entry name" value="P-loop containing nucleoside triphosphate hydrolases"/>
    <property type="match status" value="2"/>
</dbReference>
<feature type="domain" description="Sulfotransferase" evidence="4">
    <location>
        <begin position="78"/>
        <end position="286"/>
    </location>
</feature>
<dbReference type="GO" id="GO:0008146">
    <property type="term" value="F:sulfotransferase activity"/>
    <property type="evidence" value="ECO:0007669"/>
    <property type="project" value="InterPro"/>
</dbReference>
<dbReference type="EnsemblPlants" id="EMT25770">
    <property type="protein sequence ID" value="EMT25770"/>
    <property type="gene ID" value="F775_20784"/>
</dbReference>
<evidence type="ECO:0000256" key="3">
    <source>
        <dbReference type="SAM" id="MobiDB-lite"/>
    </source>
</evidence>
<reference evidence="5" key="1">
    <citation type="submission" date="2015-06" db="UniProtKB">
        <authorList>
            <consortium name="EnsemblPlants"/>
        </authorList>
    </citation>
    <scope>IDENTIFICATION</scope>
</reference>
<dbReference type="InterPro" id="IPR000863">
    <property type="entry name" value="Sulfotransferase_dom"/>
</dbReference>